<sequence>MKMKFHKFHMVTPSPWPVTNSIMMFNLMSSITYLLIYNNNKLTIIMMSMTMITMMLWWKDVIRESLMQGQHQQIVMNSLKMGMIMFIMSEMMLFTSFFWAYFHSSLNPSMEIGMIWPPMSINSFNPINVPLLNTIILISSGISITWSHHMLMTNNKKESLKSMLITLMLGMTFSMLQIMEYMQSNFSMPDSVYGSTFFLSTGFHGMHVLIGTMFLLTCYMRMNKNSMSSNHMISFEMAAWYWHFVDIVWLFLYLSIYWWSY</sequence>
<dbReference type="EMBL" id="LC601992">
    <property type="protein sequence ID" value="BCR02910.1"/>
    <property type="molecule type" value="Genomic_DNA"/>
</dbReference>
<evidence type="ECO:0000256" key="3">
    <source>
        <dbReference type="ARBA" id="ARBA00015944"/>
    </source>
</evidence>
<comment type="similarity">
    <text evidence="2 8">Belongs to the cytochrome c oxidase subunit 3 family.</text>
</comment>
<organism evidence="11">
    <name type="scientific">Riccardoella tokyoensis</name>
    <dbReference type="NCBI Taxonomy" id="2073164"/>
    <lineage>
        <taxon>Eukaryota</taxon>
        <taxon>Metazoa</taxon>
        <taxon>Ecdysozoa</taxon>
        <taxon>Arthropoda</taxon>
        <taxon>Chelicerata</taxon>
        <taxon>Arachnida</taxon>
        <taxon>Acari</taxon>
        <taxon>Acariformes</taxon>
        <taxon>Trombidiformes</taxon>
        <taxon>Prostigmata</taxon>
        <taxon>Eupodina</taxon>
        <taxon>Tydeoidea</taxon>
        <taxon>Ereynetidae</taxon>
        <taxon>Riccardoella</taxon>
    </lineage>
</organism>
<geneLocation type="mitochondrion" evidence="11"/>
<evidence type="ECO:0000256" key="5">
    <source>
        <dbReference type="ARBA" id="ARBA00022967"/>
    </source>
</evidence>
<feature type="transmembrane region" description="Helical" evidence="9">
    <location>
        <begin position="127"/>
        <end position="147"/>
    </location>
</feature>
<dbReference type="InterPro" id="IPR035973">
    <property type="entry name" value="Cyt_c_oxidase_su3-like_sf"/>
</dbReference>
<dbReference type="GO" id="GO:0006123">
    <property type="term" value="P:mitochondrial electron transport, cytochrome c to oxygen"/>
    <property type="evidence" value="ECO:0007669"/>
    <property type="project" value="TreeGrafter"/>
</dbReference>
<dbReference type="FunFam" id="1.20.120.80:FF:000002">
    <property type="entry name" value="Cytochrome c oxidase subunit 3"/>
    <property type="match status" value="1"/>
</dbReference>
<dbReference type="Pfam" id="PF00510">
    <property type="entry name" value="COX3"/>
    <property type="match status" value="1"/>
</dbReference>
<dbReference type="GO" id="GO:0004129">
    <property type="term" value="F:cytochrome-c oxidase activity"/>
    <property type="evidence" value="ECO:0007669"/>
    <property type="project" value="InterPro"/>
</dbReference>
<dbReference type="Gene3D" id="1.10.287.70">
    <property type="match status" value="1"/>
</dbReference>
<dbReference type="GO" id="GO:0016020">
    <property type="term" value="C:membrane"/>
    <property type="evidence" value="ECO:0007669"/>
    <property type="project" value="UniProtKB-SubCell"/>
</dbReference>
<dbReference type="PANTHER" id="PTHR11403">
    <property type="entry name" value="CYTOCHROME C OXIDASE SUBUNIT III"/>
    <property type="match status" value="1"/>
</dbReference>
<feature type="domain" description="Heme-copper oxidase subunit III family profile" evidence="10">
    <location>
        <begin position="4"/>
        <end position="261"/>
    </location>
</feature>
<dbReference type="CDD" id="cd01665">
    <property type="entry name" value="Cyt_c_Oxidase_III"/>
    <property type="match status" value="1"/>
</dbReference>
<dbReference type="InterPro" id="IPR033945">
    <property type="entry name" value="Cyt_c_oxase_su3_dom"/>
</dbReference>
<feature type="transmembrane region" description="Helical" evidence="9">
    <location>
        <begin position="159"/>
        <end position="178"/>
    </location>
</feature>
<feature type="transmembrane region" description="Helical" evidence="9">
    <location>
        <begin position="79"/>
        <end position="102"/>
    </location>
</feature>
<feature type="transmembrane region" description="Helical" evidence="9">
    <location>
        <begin position="240"/>
        <end position="259"/>
    </location>
</feature>
<keyword evidence="5" id="KW-1278">Translocase</keyword>
<evidence type="ECO:0000256" key="7">
    <source>
        <dbReference type="ARBA" id="ARBA00023136"/>
    </source>
</evidence>
<proteinExistence type="inferred from homology"/>
<feature type="transmembrane region" description="Helical" evidence="9">
    <location>
        <begin position="16"/>
        <end position="36"/>
    </location>
</feature>
<dbReference type="Gene3D" id="1.20.120.80">
    <property type="entry name" value="Cytochrome c oxidase, subunit III, four-helix bundle"/>
    <property type="match status" value="1"/>
</dbReference>
<evidence type="ECO:0000256" key="4">
    <source>
        <dbReference type="ARBA" id="ARBA00022692"/>
    </source>
</evidence>
<dbReference type="PROSITE" id="PS50253">
    <property type="entry name" value="COX3"/>
    <property type="match status" value="1"/>
</dbReference>
<evidence type="ECO:0000256" key="2">
    <source>
        <dbReference type="ARBA" id="ARBA00010581"/>
    </source>
</evidence>
<evidence type="ECO:0000256" key="8">
    <source>
        <dbReference type="RuleBase" id="RU003375"/>
    </source>
</evidence>
<evidence type="ECO:0000256" key="1">
    <source>
        <dbReference type="ARBA" id="ARBA00004141"/>
    </source>
</evidence>
<feature type="transmembrane region" description="Helical" evidence="9">
    <location>
        <begin position="198"/>
        <end position="219"/>
    </location>
</feature>
<reference evidence="11" key="1">
    <citation type="submission" date="2021-01" db="EMBL/GenBank/DDBJ databases">
        <title>Complete mitochondrial genomes of snail mite Riccardoella tokyoensis and R. reaumuri (Acariformes: Prostigmata: Ereynetidae).</title>
        <authorList>
            <person name="Hiruta S.F."/>
            <person name="Waki T."/>
            <person name="Shimano S."/>
        </authorList>
    </citation>
    <scope>NUCLEOTIDE SEQUENCE</scope>
    <source>
        <strain evidence="11">WasureSG01</strain>
    </source>
</reference>
<accession>A0A7R7UNE8</accession>
<keyword evidence="6 9" id="KW-1133">Transmembrane helix</keyword>
<reference evidence="11" key="2">
    <citation type="submission" date="2021-01" db="EMBL/GenBank/DDBJ databases">
        <authorList>
            <person name="Hiruta S."/>
            <person name="Waki T."/>
            <person name="Shimano S."/>
        </authorList>
    </citation>
    <scope>NUCLEOTIDE SEQUENCE</scope>
    <source>
        <strain evidence="11">WasureSG01</strain>
    </source>
</reference>
<dbReference type="InterPro" id="IPR000298">
    <property type="entry name" value="Cyt_c_oxidase-like_su3"/>
</dbReference>
<evidence type="ECO:0000313" key="11">
    <source>
        <dbReference type="EMBL" id="BCR02910.1"/>
    </source>
</evidence>
<comment type="subcellular location">
    <subcellularLocation>
        <location evidence="1">Membrane</location>
        <topology evidence="1">Multi-pass membrane protein</topology>
    </subcellularLocation>
</comment>
<evidence type="ECO:0000256" key="9">
    <source>
        <dbReference type="SAM" id="Phobius"/>
    </source>
</evidence>
<dbReference type="PANTHER" id="PTHR11403:SF7">
    <property type="entry name" value="CYTOCHROME C OXIDASE SUBUNIT 3"/>
    <property type="match status" value="1"/>
</dbReference>
<dbReference type="InterPro" id="IPR013833">
    <property type="entry name" value="Cyt_c_oxidase_su3_a-hlx"/>
</dbReference>
<protein>
    <recommendedName>
        <fullName evidence="3 8">Cytochrome c oxidase subunit 3</fullName>
    </recommendedName>
</protein>
<dbReference type="AlphaFoldDB" id="A0A7R7UNE8"/>
<comment type="function">
    <text evidence="8">Component of the cytochrome c oxidase, the last enzyme in the mitochondrial electron transport chain which drives oxidative phosphorylation. The respiratory chain contains 3 multisubunit complexes succinate dehydrogenase (complex II, CII), ubiquinol-cytochrome c oxidoreductase (cytochrome b-c1 complex, complex III, CIII) and cytochrome c oxidase (complex IV, CIV), that cooperate to transfer electrons derived from NADH and succinate to molecular oxygen, creating an electrochemical gradient over the inner membrane that drives transmembrane transport and the ATP synthase. Cytochrome c oxidase is the component of the respiratory chain that catalyzes the reduction of oxygen to water. Electrons originating from reduced cytochrome c in the intermembrane space (IMS) are transferred via the dinuclear copper A center (CU(A)) of subunit 2 and heme A of subunit 1 to the active site in subunit 1, a binuclear center (BNC) formed by heme A3 and copper B (CU(B)). The BNC reduces molecular oxygen to 2 water molecules using 4 electrons from cytochrome c in the IMS and 4 protons from the mitochondrial matrix.</text>
</comment>
<keyword evidence="4 8" id="KW-0812">Transmembrane</keyword>
<keyword evidence="8 11" id="KW-0496">Mitochondrion</keyword>
<dbReference type="GO" id="GO:0005739">
    <property type="term" value="C:mitochondrion"/>
    <property type="evidence" value="ECO:0007669"/>
    <property type="project" value="TreeGrafter"/>
</dbReference>
<evidence type="ECO:0000256" key="6">
    <source>
        <dbReference type="ARBA" id="ARBA00022989"/>
    </source>
</evidence>
<dbReference type="InterPro" id="IPR024791">
    <property type="entry name" value="Cyt_c/ubiquinol_Oxase_su3"/>
</dbReference>
<keyword evidence="7 9" id="KW-0472">Membrane</keyword>
<gene>
    <name evidence="11" type="primary">COX3</name>
</gene>
<dbReference type="SUPFAM" id="SSF81452">
    <property type="entry name" value="Cytochrome c oxidase subunit III-like"/>
    <property type="match status" value="1"/>
</dbReference>
<evidence type="ECO:0000259" key="10">
    <source>
        <dbReference type="PROSITE" id="PS50253"/>
    </source>
</evidence>
<name>A0A7R7UNE8_9ACAR</name>